<sequence>MTHFDRAGEAILARETLRDRAVHDKIIRLRLPRHKPLTALEVRSPRLGCDRAPDPSQQSAIANKNQNHRPRPQRDFYCDQDVEDGDNTAAEKRSELSVG</sequence>
<keyword evidence="3" id="KW-1185">Reference proteome</keyword>
<dbReference type="Proteomes" id="UP001050975">
    <property type="component" value="Unassembled WGS sequence"/>
</dbReference>
<feature type="compositionally biased region" description="Basic and acidic residues" evidence="1">
    <location>
        <begin position="89"/>
        <end position="99"/>
    </location>
</feature>
<reference evidence="2" key="1">
    <citation type="submission" date="2019-10" db="EMBL/GenBank/DDBJ databases">
        <title>Draft genome sequece of Microseira wollei NIES-4236.</title>
        <authorList>
            <person name="Yamaguchi H."/>
            <person name="Suzuki S."/>
            <person name="Kawachi M."/>
        </authorList>
    </citation>
    <scope>NUCLEOTIDE SEQUENCE</scope>
    <source>
        <strain evidence="2">NIES-4236</strain>
    </source>
</reference>
<accession>A0AAV3XAQ8</accession>
<comment type="caution">
    <text evidence="2">The sequence shown here is derived from an EMBL/GenBank/DDBJ whole genome shotgun (WGS) entry which is preliminary data.</text>
</comment>
<dbReference type="EMBL" id="BLAY01000078">
    <property type="protein sequence ID" value="GET39947.1"/>
    <property type="molecule type" value="Genomic_DNA"/>
</dbReference>
<organism evidence="2 3">
    <name type="scientific">Microseira wollei NIES-4236</name>
    <dbReference type="NCBI Taxonomy" id="2530354"/>
    <lineage>
        <taxon>Bacteria</taxon>
        <taxon>Bacillati</taxon>
        <taxon>Cyanobacteriota</taxon>
        <taxon>Cyanophyceae</taxon>
        <taxon>Oscillatoriophycideae</taxon>
        <taxon>Aerosakkonematales</taxon>
        <taxon>Aerosakkonemataceae</taxon>
        <taxon>Microseira</taxon>
    </lineage>
</organism>
<feature type="compositionally biased region" description="Polar residues" evidence="1">
    <location>
        <begin position="55"/>
        <end position="65"/>
    </location>
</feature>
<evidence type="ECO:0000313" key="3">
    <source>
        <dbReference type="Proteomes" id="UP001050975"/>
    </source>
</evidence>
<feature type="region of interest" description="Disordered" evidence="1">
    <location>
        <begin position="42"/>
        <end position="99"/>
    </location>
</feature>
<protein>
    <submittedName>
        <fullName evidence="2">Uncharacterized protein</fullName>
    </submittedName>
</protein>
<dbReference type="AlphaFoldDB" id="A0AAV3XAQ8"/>
<evidence type="ECO:0000256" key="1">
    <source>
        <dbReference type="SAM" id="MobiDB-lite"/>
    </source>
</evidence>
<proteinExistence type="predicted"/>
<evidence type="ECO:0000313" key="2">
    <source>
        <dbReference type="EMBL" id="GET39947.1"/>
    </source>
</evidence>
<name>A0AAV3XAQ8_9CYAN</name>
<gene>
    <name evidence="2" type="ORF">MiSe_47190</name>
</gene>